<dbReference type="GO" id="GO:0031966">
    <property type="term" value="C:mitochondrial membrane"/>
    <property type="evidence" value="ECO:0007669"/>
    <property type="project" value="UniProtKB-SubCell"/>
</dbReference>
<feature type="transmembrane region" description="Helical" evidence="17">
    <location>
        <begin position="180"/>
        <end position="203"/>
    </location>
</feature>
<evidence type="ECO:0000256" key="12">
    <source>
        <dbReference type="ARBA" id="ARBA00023027"/>
    </source>
</evidence>
<geneLocation type="mitochondrion" evidence="20"/>
<organism evidence="20">
    <name type="scientific">Engaeus sericatus</name>
    <dbReference type="NCBI Taxonomy" id="99759"/>
    <lineage>
        <taxon>Eukaryota</taxon>
        <taxon>Metazoa</taxon>
        <taxon>Ecdysozoa</taxon>
        <taxon>Arthropoda</taxon>
        <taxon>Crustacea</taxon>
        <taxon>Multicrustacea</taxon>
        <taxon>Malacostraca</taxon>
        <taxon>Eumalacostraca</taxon>
        <taxon>Eucarida</taxon>
        <taxon>Decapoda</taxon>
        <taxon>Pleocyemata</taxon>
        <taxon>Astacidea</taxon>
        <taxon>Parastacoidea</taxon>
        <taxon>Parastacidae</taxon>
        <taxon>Engaeus</taxon>
    </lineage>
</organism>
<feature type="transmembrane region" description="Helical" evidence="17">
    <location>
        <begin position="342"/>
        <end position="360"/>
    </location>
</feature>
<dbReference type="EMBL" id="LK391948">
    <property type="protein sequence ID" value="CDR98470.1"/>
    <property type="molecule type" value="Genomic_DNA"/>
</dbReference>
<reference evidence="20" key="2">
    <citation type="submission" date="2014-06" db="EMBL/GenBank/DDBJ databases">
        <title>Complete mitochondrial genome of Engaeus sericatus.</title>
        <authorList>
            <person name="Gan H.M."/>
            <person name="Tan M.H."/>
            <person name="Austin C.M."/>
        </authorList>
    </citation>
    <scope>NUCLEOTIDE SEQUENCE</scope>
    <source>
        <strain evidence="20">MBS004</strain>
    </source>
</reference>
<protein>
    <recommendedName>
        <fullName evidence="5 17">NADH-ubiquinone oxidoreductase chain 4</fullName>
        <ecNumber evidence="4 17">7.1.1.2</ecNumber>
    </recommendedName>
</protein>
<feature type="transmembrane region" description="Helical" evidence="17">
    <location>
        <begin position="210"/>
        <end position="231"/>
    </location>
</feature>
<comment type="function">
    <text evidence="1">Core subunit of the mitochondrial membrane respiratory chain NADH dehydrogenase (Complex I) that is believed to belong to the minimal assembly required for catalysis. Complex I functions in the transfer of electrons from NADH to the respiratory chain. The immediate electron acceptor for the enzyme is believed to be ubiquinone.</text>
</comment>
<feature type="transmembrane region" description="Helical" evidence="17">
    <location>
        <begin position="380"/>
        <end position="400"/>
    </location>
</feature>
<evidence type="ECO:0000256" key="2">
    <source>
        <dbReference type="ARBA" id="ARBA00004225"/>
    </source>
</evidence>
<dbReference type="AlphaFoldDB" id="A0A068W6Z9"/>
<feature type="transmembrane region" description="Helical" evidence="17">
    <location>
        <begin position="107"/>
        <end position="129"/>
    </location>
</feature>
<sequence length="446" mass="49311">MLSILMLNLLIMFFVKEWKVVQTELLFMCFLVLLNFSHDFYFFYVGYSMGVDYLSFILIILSIWILMLSVFASQTIKKSSNHDSGFLMMSLALLLTLLLTFCSSDYLMFYVSFESSLVPMFILILGWGYQPERIQAGIYMLFYTLFASLPLLVSLLSLYKGGGSLSMGLSAGMGPLSFSFLWYFCTVFAFMVKLPLYLFHLWLPKAHVEAPVAGSMVLAGILLKLGGYGLVRVLPMLVQVNKMFISGWISIGIFGGFIVSLMCLQQVDVKALVAYSSVAHMGMVLSGLALMSSWGLSGAIVVMVGHGLCSSGLFCLANIVYERLGSRSLIVGKGLLNFMPNLGLLWFLLCIGNMAAPPTLNLLGEISLITSIVSWSKMGMLGVAMLSFFSAAYTLYLYSLSQHGSFFNSLYSCCSGKLNEYFVLALHIIPLNLIIMKSALVFSGSF</sequence>
<evidence type="ECO:0000259" key="19">
    <source>
        <dbReference type="Pfam" id="PF01059"/>
    </source>
</evidence>
<evidence type="ECO:0000256" key="16">
    <source>
        <dbReference type="ARBA" id="ARBA00049551"/>
    </source>
</evidence>
<accession>A0A068W6Z9</accession>
<feature type="transmembrane region" description="Helical" evidence="17">
    <location>
        <begin position="141"/>
        <end position="160"/>
    </location>
</feature>
<name>A0A068W6Z9_9EUCA</name>
<feature type="transmembrane region" description="Helical" evidence="17">
    <location>
        <begin position="84"/>
        <end position="101"/>
    </location>
</feature>
<dbReference type="PANTHER" id="PTHR43507">
    <property type="entry name" value="NADH-UBIQUINONE OXIDOREDUCTASE CHAIN 4"/>
    <property type="match status" value="1"/>
</dbReference>
<keyword evidence="9" id="KW-1278">Translocase</keyword>
<dbReference type="GO" id="GO:0008137">
    <property type="term" value="F:NADH dehydrogenase (ubiquinone) activity"/>
    <property type="evidence" value="ECO:0007669"/>
    <property type="project" value="UniProtKB-UniRule"/>
</dbReference>
<keyword evidence="11 17" id="KW-1133">Transmembrane helix</keyword>
<feature type="transmembrane region" description="Helical" evidence="17">
    <location>
        <begin position="243"/>
        <end position="264"/>
    </location>
</feature>
<evidence type="ECO:0000256" key="17">
    <source>
        <dbReference type="RuleBase" id="RU003297"/>
    </source>
</evidence>
<feature type="domain" description="NADH:ubiquinone oxidoreductase chain 4 N-terminal" evidence="19">
    <location>
        <begin position="1"/>
        <end position="100"/>
    </location>
</feature>
<evidence type="ECO:0000256" key="9">
    <source>
        <dbReference type="ARBA" id="ARBA00022967"/>
    </source>
</evidence>
<dbReference type="GO" id="GO:0003954">
    <property type="term" value="F:NADH dehydrogenase activity"/>
    <property type="evidence" value="ECO:0007669"/>
    <property type="project" value="TreeGrafter"/>
</dbReference>
<evidence type="ECO:0000256" key="6">
    <source>
        <dbReference type="ARBA" id="ARBA00022448"/>
    </source>
</evidence>
<evidence type="ECO:0000256" key="10">
    <source>
        <dbReference type="ARBA" id="ARBA00022982"/>
    </source>
</evidence>
<keyword evidence="10 17" id="KW-0249">Electron transport</keyword>
<evidence type="ECO:0000256" key="8">
    <source>
        <dbReference type="ARBA" id="ARBA00022692"/>
    </source>
</evidence>
<dbReference type="GO" id="GO:0048039">
    <property type="term" value="F:ubiquinone binding"/>
    <property type="evidence" value="ECO:0007669"/>
    <property type="project" value="TreeGrafter"/>
</dbReference>
<feature type="transmembrane region" description="Helical" evidence="17">
    <location>
        <begin position="271"/>
        <end position="290"/>
    </location>
</feature>
<dbReference type="GO" id="GO:0015990">
    <property type="term" value="P:electron transport coupled proton transport"/>
    <property type="evidence" value="ECO:0007669"/>
    <property type="project" value="TreeGrafter"/>
</dbReference>
<comment type="subcellular location">
    <subcellularLocation>
        <location evidence="2 17">Mitochondrion membrane</location>
        <topology evidence="2 17">Multi-pass membrane protein</topology>
    </subcellularLocation>
</comment>
<keyword evidence="15 17" id="KW-0472">Membrane</keyword>
<feature type="transmembrane region" description="Helical" evidence="17">
    <location>
        <begin position="296"/>
        <end position="321"/>
    </location>
</feature>
<keyword evidence="6 17" id="KW-0813">Transport</keyword>
<feature type="transmembrane region" description="Helical" evidence="17">
    <location>
        <begin position="25"/>
        <end position="47"/>
    </location>
</feature>
<evidence type="ECO:0000256" key="14">
    <source>
        <dbReference type="ARBA" id="ARBA00023128"/>
    </source>
</evidence>
<keyword evidence="12 17" id="KW-0520">NAD</keyword>
<gene>
    <name evidence="20" type="primary">nad4</name>
</gene>
<keyword evidence="14 17" id="KW-0496">Mitochondrion</keyword>
<dbReference type="InterPro" id="IPR003918">
    <property type="entry name" value="NADH_UbQ_OxRdtase"/>
</dbReference>
<proteinExistence type="inferred from homology"/>
<evidence type="ECO:0000256" key="5">
    <source>
        <dbReference type="ARBA" id="ARBA00021006"/>
    </source>
</evidence>
<dbReference type="GO" id="GO:0042773">
    <property type="term" value="P:ATP synthesis coupled electron transport"/>
    <property type="evidence" value="ECO:0007669"/>
    <property type="project" value="InterPro"/>
</dbReference>
<evidence type="ECO:0000256" key="15">
    <source>
        <dbReference type="ARBA" id="ARBA00023136"/>
    </source>
</evidence>
<dbReference type="InterPro" id="IPR001750">
    <property type="entry name" value="ND/Mrp_TM"/>
</dbReference>
<keyword evidence="13 17" id="KW-0830">Ubiquinone</keyword>
<dbReference type="PRINTS" id="PR01437">
    <property type="entry name" value="NUOXDRDTASE4"/>
</dbReference>
<feature type="domain" description="NADH:quinone oxidoreductase/Mrp antiporter transmembrane" evidence="18">
    <location>
        <begin position="103"/>
        <end position="389"/>
    </location>
</feature>
<evidence type="ECO:0000259" key="18">
    <source>
        <dbReference type="Pfam" id="PF00361"/>
    </source>
</evidence>
<evidence type="ECO:0000256" key="7">
    <source>
        <dbReference type="ARBA" id="ARBA00022660"/>
    </source>
</evidence>
<reference evidence="20" key="1">
    <citation type="submission" date="2014-05" db="EMBL/GenBank/DDBJ databases">
        <authorList>
            <person name="Gan H."/>
        </authorList>
    </citation>
    <scope>NUCLEOTIDE SEQUENCE</scope>
    <source>
        <strain evidence="20">MBS004</strain>
    </source>
</reference>
<evidence type="ECO:0000256" key="3">
    <source>
        <dbReference type="ARBA" id="ARBA00009025"/>
    </source>
</evidence>
<dbReference type="Pfam" id="PF01059">
    <property type="entry name" value="Oxidored_q5_N"/>
    <property type="match status" value="1"/>
</dbReference>
<keyword evidence="7 17" id="KW-0679">Respiratory chain</keyword>
<comment type="function">
    <text evidence="17">Core subunit of the mitochondrial membrane respiratory chain NADH dehydrogenase (Complex I) which catalyzes electron transfer from NADH through the respiratory chain, using ubiquinone as an electron acceptor. Essential for the catalytic activity and assembly of complex I.</text>
</comment>
<feature type="transmembrane region" description="Helical" evidence="17">
    <location>
        <begin position="53"/>
        <end position="72"/>
    </location>
</feature>
<keyword evidence="8 17" id="KW-0812">Transmembrane</keyword>
<evidence type="ECO:0000256" key="4">
    <source>
        <dbReference type="ARBA" id="ARBA00012944"/>
    </source>
</evidence>
<dbReference type="Pfam" id="PF00361">
    <property type="entry name" value="Proton_antipo_M"/>
    <property type="match status" value="1"/>
</dbReference>
<comment type="similarity">
    <text evidence="3 17">Belongs to the complex I subunit 4 family.</text>
</comment>
<dbReference type="PANTHER" id="PTHR43507:SF20">
    <property type="entry name" value="NADH-UBIQUINONE OXIDOREDUCTASE CHAIN 4"/>
    <property type="match status" value="1"/>
</dbReference>
<evidence type="ECO:0000256" key="13">
    <source>
        <dbReference type="ARBA" id="ARBA00023075"/>
    </source>
</evidence>
<dbReference type="InterPro" id="IPR000260">
    <property type="entry name" value="NADH4_N"/>
</dbReference>
<evidence type="ECO:0000256" key="1">
    <source>
        <dbReference type="ARBA" id="ARBA00003257"/>
    </source>
</evidence>
<feature type="transmembrane region" description="Helical" evidence="17">
    <location>
        <begin position="421"/>
        <end position="442"/>
    </location>
</feature>
<evidence type="ECO:0000256" key="11">
    <source>
        <dbReference type="ARBA" id="ARBA00022989"/>
    </source>
</evidence>
<comment type="catalytic activity">
    <reaction evidence="16 17">
        <text>a ubiquinone + NADH + 5 H(+)(in) = a ubiquinol + NAD(+) + 4 H(+)(out)</text>
        <dbReference type="Rhea" id="RHEA:29091"/>
        <dbReference type="Rhea" id="RHEA-COMP:9565"/>
        <dbReference type="Rhea" id="RHEA-COMP:9566"/>
        <dbReference type="ChEBI" id="CHEBI:15378"/>
        <dbReference type="ChEBI" id="CHEBI:16389"/>
        <dbReference type="ChEBI" id="CHEBI:17976"/>
        <dbReference type="ChEBI" id="CHEBI:57540"/>
        <dbReference type="ChEBI" id="CHEBI:57945"/>
        <dbReference type="EC" id="7.1.1.2"/>
    </reaction>
</comment>
<evidence type="ECO:0000313" key="20">
    <source>
        <dbReference type="EMBL" id="CDR98470.1"/>
    </source>
</evidence>
<dbReference type="EC" id="7.1.1.2" evidence="4 17"/>